<dbReference type="AlphaFoldDB" id="A0A6A8MAF8"/>
<name>A0A6A8MAF8_9FIRM</name>
<comment type="similarity">
    <text evidence="1">Belongs to the ABC transporter superfamily.</text>
</comment>
<dbReference type="Pfam" id="PF00005">
    <property type="entry name" value="ABC_tran"/>
    <property type="match status" value="1"/>
</dbReference>
<dbReference type="RefSeq" id="WP_154572643.1">
    <property type="nucleotide sequence ID" value="NZ_VUNB01000004.1"/>
</dbReference>
<dbReference type="Gene3D" id="3.40.50.300">
    <property type="entry name" value="P-loop containing nucleotide triphosphate hydrolases"/>
    <property type="match status" value="1"/>
</dbReference>
<feature type="domain" description="ABC transporter" evidence="5">
    <location>
        <begin position="2"/>
        <end position="232"/>
    </location>
</feature>
<evidence type="ECO:0000256" key="4">
    <source>
        <dbReference type="ARBA" id="ARBA00022840"/>
    </source>
</evidence>
<dbReference type="PROSITE" id="PS50893">
    <property type="entry name" value="ABC_TRANSPORTER_2"/>
    <property type="match status" value="1"/>
</dbReference>
<dbReference type="EMBL" id="VUNB01000004">
    <property type="protein sequence ID" value="MST69179.1"/>
    <property type="molecule type" value="Genomic_DNA"/>
</dbReference>
<evidence type="ECO:0000313" key="6">
    <source>
        <dbReference type="EMBL" id="MST69179.1"/>
    </source>
</evidence>
<keyword evidence="2" id="KW-0813">Transport</keyword>
<reference evidence="6" key="1">
    <citation type="submission" date="2019-09" db="EMBL/GenBank/DDBJ databases">
        <title>In-depth cultivation of the pig gut microbiome towards novel bacterial diversity and tailored functional studies.</title>
        <authorList>
            <person name="Wylensek D."/>
            <person name="Hitch T.C.A."/>
            <person name="Clavel T."/>
        </authorList>
    </citation>
    <scope>NUCLEOTIDE SEQUENCE</scope>
    <source>
        <strain evidence="6">RF-744-FAT-WT-3</strain>
    </source>
</reference>
<dbReference type="SMART" id="SM00382">
    <property type="entry name" value="AAA"/>
    <property type="match status" value="1"/>
</dbReference>
<dbReference type="GO" id="GO:0005524">
    <property type="term" value="F:ATP binding"/>
    <property type="evidence" value="ECO:0007669"/>
    <property type="project" value="UniProtKB-KW"/>
</dbReference>
<sequence>MIELRDLTKKFGDFTAVDHLNMTINTGEFFGFLGPNGAGKTTTISMLSTVLLPTEGQVLIDGVPLTRKASGVKRKISVITQEYSMRQDMTMDEVMEYQGRLYYMTKKEIRRKSDELLEFVGLDQYRHRVVRHLSGGMKRKLMVCRALMTEPEILLLDEPTAGMDAISRRQMWNLLRQLHGKGITILLTTHYIDEAQSLCDRIALIDHGKLDTIDTPDALINELGPYAVDEMREDSLHTRYFHHRDEAIEWLSSSDRETALRNTTLEDVFVERIGRGLGKQ</sequence>
<keyword evidence="4 6" id="KW-0067">ATP-binding</keyword>
<dbReference type="SUPFAM" id="SSF52540">
    <property type="entry name" value="P-loop containing nucleoside triphosphate hydrolases"/>
    <property type="match status" value="1"/>
</dbReference>
<dbReference type="PANTHER" id="PTHR42711">
    <property type="entry name" value="ABC TRANSPORTER ATP-BINDING PROTEIN"/>
    <property type="match status" value="1"/>
</dbReference>
<dbReference type="InterPro" id="IPR027417">
    <property type="entry name" value="P-loop_NTPase"/>
</dbReference>
<gene>
    <name evidence="6" type="ORF">FYJ66_06185</name>
</gene>
<evidence type="ECO:0000256" key="2">
    <source>
        <dbReference type="ARBA" id="ARBA00022448"/>
    </source>
</evidence>
<protein>
    <submittedName>
        <fullName evidence="6">ABC transporter ATP-binding protein</fullName>
    </submittedName>
</protein>
<accession>A0A6A8MAF8</accession>
<evidence type="ECO:0000256" key="1">
    <source>
        <dbReference type="ARBA" id="ARBA00005417"/>
    </source>
</evidence>
<dbReference type="InterPro" id="IPR017871">
    <property type="entry name" value="ABC_transporter-like_CS"/>
</dbReference>
<proteinExistence type="inferred from homology"/>
<evidence type="ECO:0000256" key="3">
    <source>
        <dbReference type="ARBA" id="ARBA00022741"/>
    </source>
</evidence>
<comment type="caution">
    <text evidence="6">The sequence shown here is derived from an EMBL/GenBank/DDBJ whole genome shotgun (WGS) entry which is preliminary data.</text>
</comment>
<dbReference type="InterPro" id="IPR050763">
    <property type="entry name" value="ABC_transporter_ATP-binding"/>
</dbReference>
<dbReference type="InterPro" id="IPR003593">
    <property type="entry name" value="AAA+_ATPase"/>
</dbReference>
<dbReference type="PROSITE" id="PS00211">
    <property type="entry name" value="ABC_TRANSPORTER_1"/>
    <property type="match status" value="1"/>
</dbReference>
<evidence type="ECO:0000259" key="5">
    <source>
        <dbReference type="PROSITE" id="PS50893"/>
    </source>
</evidence>
<dbReference type="PANTHER" id="PTHR42711:SF5">
    <property type="entry name" value="ABC TRANSPORTER ATP-BINDING PROTEIN NATA"/>
    <property type="match status" value="1"/>
</dbReference>
<organism evidence="6">
    <name type="scientific">Baileyella intestinalis</name>
    <dbReference type="NCBI Taxonomy" id="2606709"/>
    <lineage>
        <taxon>Bacteria</taxon>
        <taxon>Bacillati</taxon>
        <taxon>Bacillota</taxon>
        <taxon>Clostridia</taxon>
        <taxon>Peptostreptococcales</taxon>
        <taxon>Anaerovoracaceae</taxon>
        <taxon>Baileyella</taxon>
    </lineage>
</organism>
<keyword evidence="3" id="KW-0547">Nucleotide-binding</keyword>
<dbReference type="InterPro" id="IPR003439">
    <property type="entry name" value="ABC_transporter-like_ATP-bd"/>
</dbReference>
<dbReference type="GO" id="GO:0016887">
    <property type="term" value="F:ATP hydrolysis activity"/>
    <property type="evidence" value="ECO:0007669"/>
    <property type="project" value="InterPro"/>
</dbReference>